<organism evidence="2">
    <name type="scientific">Spongospora subterranea</name>
    <dbReference type="NCBI Taxonomy" id="70186"/>
    <lineage>
        <taxon>Eukaryota</taxon>
        <taxon>Sar</taxon>
        <taxon>Rhizaria</taxon>
        <taxon>Endomyxa</taxon>
        <taxon>Phytomyxea</taxon>
        <taxon>Plasmodiophorida</taxon>
        <taxon>Plasmodiophoridae</taxon>
        <taxon>Spongospora</taxon>
    </lineage>
</organism>
<evidence type="ECO:0000256" key="1">
    <source>
        <dbReference type="SAM" id="MobiDB-lite"/>
    </source>
</evidence>
<dbReference type="EMBL" id="HACM01006017">
    <property type="protein sequence ID" value="CRZ06459.1"/>
    <property type="molecule type" value="Transcribed_RNA"/>
</dbReference>
<accession>A0A0H5RD57</accession>
<proteinExistence type="predicted"/>
<dbReference type="EMBL" id="HACM01006014">
    <property type="protein sequence ID" value="CRZ06456.1"/>
    <property type="molecule type" value="Transcribed_RNA"/>
</dbReference>
<protein>
    <submittedName>
        <fullName evidence="2">Uncharacterized protein</fullName>
    </submittedName>
</protein>
<sequence>MLERRLSPFGPITFSPFGDQFLLMCNVCQISAPKSQRFKVSLARWGTLPHPGTNSTTFPAQLECTLCSATSVYTSSNIDDQRRPNLHRHRLPRQFSSERGPPELELDPEPSWAAEVEQELNSAGG</sequence>
<evidence type="ECO:0000313" key="2">
    <source>
        <dbReference type="EMBL" id="CRZ06459.1"/>
    </source>
</evidence>
<feature type="region of interest" description="Disordered" evidence="1">
    <location>
        <begin position="77"/>
        <end position="125"/>
    </location>
</feature>
<dbReference type="AlphaFoldDB" id="A0A0H5RD57"/>
<dbReference type="EMBL" id="HACM01006026">
    <property type="protein sequence ID" value="CRZ06468.1"/>
    <property type="molecule type" value="Transcribed_RNA"/>
</dbReference>
<reference evidence="2" key="1">
    <citation type="submission" date="2015-04" db="EMBL/GenBank/DDBJ databases">
        <title>The genome sequence of the plant pathogenic Rhizarian Plasmodiophora brassicae reveals insights in its biotrophic life cycle and the origin of chitin synthesis.</title>
        <authorList>
            <person name="Schwelm A."/>
            <person name="Fogelqvist J."/>
            <person name="Knaust A."/>
            <person name="Julke S."/>
            <person name="Lilja T."/>
            <person name="Dhandapani V."/>
            <person name="Bonilla-Rosso G."/>
            <person name="Karlsson M."/>
            <person name="Shevchenko A."/>
            <person name="Choi S.R."/>
            <person name="Kim H.G."/>
            <person name="Park J.Y."/>
            <person name="Lim Y.P."/>
            <person name="Ludwig-Muller J."/>
            <person name="Dixelius C."/>
        </authorList>
    </citation>
    <scope>NUCLEOTIDE SEQUENCE</scope>
    <source>
        <tissue evidence="2">Potato root galls</tissue>
    </source>
</reference>
<name>A0A0H5RD57_9EUKA</name>